<dbReference type="RefSeq" id="WP_338450376.1">
    <property type="nucleotide sequence ID" value="NZ_CP137640.1"/>
</dbReference>
<proteinExistence type="predicted"/>
<evidence type="ECO:0000313" key="2">
    <source>
        <dbReference type="EMBL" id="WVX81448.1"/>
    </source>
</evidence>
<evidence type="ECO:0000259" key="1">
    <source>
        <dbReference type="PROSITE" id="PS50965"/>
    </source>
</evidence>
<feature type="domain" description="NERD" evidence="1">
    <location>
        <begin position="1"/>
        <end position="107"/>
    </location>
</feature>
<keyword evidence="3" id="KW-1185">Reference proteome</keyword>
<dbReference type="EMBL" id="CP137640">
    <property type="protein sequence ID" value="WVX81448.1"/>
    <property type="molecule type" value="Genomic_DNA"/>
</dbReference>
<accession>A0ABZ2CD60</accession>
<dbReference type="Proteomes" id="UP001357223">
    <property type="component" value="Chromosome"/>
</dbReference>
<protein>
    <submittedName>
        <fullName evidence="2">Nuclease-related domain-containing protein</fullName>
    </submittedName>
</protein>
<gene>
    <name evidence="2" type="ORF">R4Z09_30635</name>
</gene>
<sequence length="161" mass="18920">MFDQLTERLQCNCLILNDLLLKHNNTSFQIDSLIITPHSIYYYEVKNFEGDYFYDSDKLYFKPKAEVNNPLTQLSRAESLFQQILLKLGFNLPIDTTVVFINPEFSLYQAPLNKPIILPTQINRHMNKLNLLPAKLTNKHKMLAEVRFVFLIDLKKGKKRK</sequence>
<dbReference type="InterPro" id="IPR011528">
    <property type="entry name" value="NERD"/>
</dbReference>
<organism evidence="2 3">
    <name type="scientific">Niallia oryzisoli</name>
    <dbReference type="NCBI Taxonomy" id="1737571"/>
    <lineage>
        <taxon>Bacteria</taxon>
        <taxon>Bacillati</taxon>
        <taxon>Bacillota</taxon>
        <taxon>Bacilli</taxon>
        <taxon>Bacillales</taxon>
        <taxon>Bacillaceae</taxon>
        <taxon>Niallia</taxon>
    </lineage>
</organism>
<reference evidence="2 3" key="1">
    <citation type="submission" date="2023-10" db="EMBL/GenBank/DDBJ databases">
        <title>Niallia locisalis sp.nov. isolated from a salt pond sample.</title>
        <authorList>
            <person name="Li X.-J."/>
            <person name="Dong L."/>
        </authorList>
    </citation>
    <scope>NUCLEOTIDE SEQUENCE [LARGE SCALE GENOMIC DNA]</scope>
    <source>
        <strain evidence="2 3">DSM 29761</strain>
    </source>
</reference>
<dbReference type="PROSITE" id="PS50965">
    <property type="entry name" value="NERD"/>
    <property type="match status" value="1"/>
</dbReference>
<dbReference type="Pfam" id="PF08378">
    <property type="entry name" value="NERD"/>
    <property type="match status" value="1"/>
</dbReference>
<name>A0ABZ2CD60_9BACI</name>
<evidence type="ECO:0000313" key="3">
    <source>
        <dbReference type="Proteomes" id="UP001357223"/>
    </source>
</evidence>